<dbReference type="AlphaFoldDB" id="A0A7H9AUF7"/>
<name>A0A7H9AUF7_9FLAO</name>
<dbReference type="Gene3D" id="1.20.120.450">
    <property type="entry name" value="dinb family like domain"/>
    <property type="match status" value="1"/>
</dbReference>
<dbReference type="Proteomes" id="UP000509302">
    <property type="component" value="Chromosome"/>
</dbReference>
<dbReference type="RefSeq" id="WP_179243352.1">
    <property type="nucleotide sequence ID" value="NZ_CP058595.1"/>
</dbReference>
<feature type="domain" description="DinB-like" evidence="1">
    <location>
        <begin position="31"/>
        <end position="165"/>
    </location>
</feature>
<reference evidence="2 3" key="1">
    <citation type="journal article" date="2006" name="Int. J. Syst. Evol. Microbiol.">
        <title>Costertonia aggregata gen. nov., sp. nov., a mesophilic marine bacterium of the family Flavobacteriaceae, isolated from a mature biofilm.</title>
        <authorList>
            <person name="Kwon K.K."/>
            <person name="Lee Y.K."/>
            <person name="Lee H.K."/>
        </authorList>
    </citation>
    <scope>NUCLEOTIDE SEQUENCE [LARGE SCALE GENOMIC DNA]</scope>
    <source>
        <strain evidence="2 3">KCCM 42265</strain>
    </source>
</reference>
<dbReference type="KEGG" id="cagg:HYG79_17500"/>
<dbReference type="InterPro" id="IPR034660">
    <property type="entry name" value="DinB/YfiT-like"/>
</dbReference>
<dbReference type="InterPro" id="IPR024775">
    <property type="entry name" value="DinB-like"/>
</dbReference>
<evidence type="ECO:0000313" key="2">
    <source>
        <dbReference type="EMBL" id="QLG47074.1"/>
    </source>
</evidence>
<sequence length="171" mass="20002">MNVSELHPNTYNSYYQPYINKLADVELLALLQKQVDNFPKFIESIPNQKWKYAYHAGKWTIVEVLLHIIDAERIFQYRALRFARQDDTPLPGFDQDLYVPNSNSAHREKNDVIREYIAVRQSTIALFASFLDEDLKRIGMASDSEMSVAALGFIICGHQKHHRDVIRERYL</sequence>
<dbReference type="Pfam" id="PF12867">
    <property type="entry name" value="DinB_2"/>
    <property type="match status" value="1"/>
</dbReference>
<organism evidence="2 3">
    <name type="scientific">Costertonia aggregata</name>
    <dbReference type="NCBI Taxonomy" id="343403"/>
    <lineage>
        <taxon>Bacteria</taxon>
        <taxon>Pseudomonadati</taxon>
        <taxon>Bacteroidota</taxon>
        <taxon>Flavobacteriia</taxon>
        <taxon>Flavobacteriales</taxon>
        <taxon>Flavobacteriaceae</taxon>
        <taxon>Costertonia</taxon>
    </lineage>
</organism>
<proteinExistence type="predicted"/>
<protein>
    <submittedName>
        <fullName evidence="2">DinB family protein</fullName>
    </submittedName>
</protein>
<dbReference type="SUPFAM" id="SSF109854">
    <property type="entry name" value="DinB/YfiT-like putative metalloenzymes"/>
    <property type="match status" value="1"/>
</dbReference>
<evidence type="ECO:0000259" key="1">
    <source>
        <dbReference type="Pfam" id="PF12867"/>
    </source>
</evidence>
<keyword evidence="3" id="KW-1185">Reference proteome</keyword>
<dbReference type="EMBL" id="CP058595">
    <property type="protein sequence ID" value="QLG47074.1"/>
    <property type="molecule type" value="Genomic_DNA"/>
</dbReference>
<accession>A0A7H9AUF7</accession>
<gene>
    <name evidence="2" type="ORF">HYG79_17500</name>
</gene>
<evidence type="ECO:0000313" key="3">
    <source>
        <dbReference type="Proteomes" id="UP000509302"/>
    </source>
</evidence>